<protein>
    <submittedName>
        <fullName evidence="2">Uncharacterized protein</fullName>
    </submittedName>
</protein>
<proteinExistence type="predicted"/>
<comment type="caution">
    <text evidence="2">The sequence shown here is derived from an EMBL/GenBank/DDBJ whole genome shotgun (WGS) entry which is preliminary data.</text>
</comment>
<dbReference type="EMBL" id="JBBPBM010000079">
    <property type="protein sequence ID" value="KAK8511005.1"/>
    <property type="molecule type" value="Genomic_DNA"/>
</dbReference>
<gene>
    <name evidence="2" type="ORF">V6N12_033288</name>
</gene>
<organism evidence="2 3">
    <name type="scientific">Hibiscus sabdariffa</name>
    <name type="common">roselle</name>
    <dbReference type="NCBI Taxonomy" id="183260"/>
    <lineage>
        <taxon>Eukaryota</taxon>
        <taxon>Viridiplantae</taxon>
        <taxon>Streptophyta</taxon>
        <taxon>Embryophyta</taxon>
        <taxon>Tracheophyta</taxon>
        <taxon>Spermatophyta</taxon>
        <taxon>Magnoliopsida</taxon>
        <taxon>eudicotyledons</taxon>
        <taxon>Gunneridae</taxon>
        <taxon>Pentapetalae</taxon>
        <taxon>rosids</taxon>
        <taxon>malvids</taxon>
        <taxon>Malvales</taxon>
        <taxon>Malvaceae</taxon>
        <taxon>Malvoideae</taxon>
        <taxon>Hibiscus</taxon>
    </lineage>
</organism>
<reference evidence="2 3" key="1">
    <citation type="journal article" date="2024" name="G3 (Bethesda)">
        <title>Genome assembly of Hibiscus sabdariffa L. provides insights into metabolisms of medicinal natural products.</title>
        <authorList>
            <person name="Kim T."/>
        </authorList>
    </citation>
    <scope>NUCLEOTIDE SEQUENCE [LARGE SCALE GENOMIC DNA]</scope>
    <source>
        <strain evidence="2">TK-2024</strain>
        <tissue evidence="2">Old leaves</tissue>
    </source>
</reference>
<evidence type="ECO:0000256" key="1">
    <source>
        <dbReference type="SAM" id="MobiDB-lite"/>
    </source>
</evidence>
<evidence type="ECO:0000313" key="3">
    <source>
        <dbReference type="Proteomes" id="UP001472677"/>
    </source>
</evidence>
<name>A0ABR2BV48_9ROSI</name>
<keyword evidence="3" id="KW-1185">Reference proteome</keyword>
<feature type="region of interest" description="Disordered" evidence="1">
    <location>
        <begin position="1"/>
        <end position="24"/>
    </location>
</feature>
<sequence>MNLKPHNILNHHHHRDGTISTATRKRKRLSITPGSMNHFNGSFIDNASVVVVTRSEESGRLELESWWETWKG</sequence>
<dbReference type="Proteomes" id="UP001472677">
    <property type="component" value="Unassembled WGS sequence"/>
</dbReference>
<accession>A0ABR2BV48</accession>
<evidence type="ECO:0000313" key="2">
    <source>
        <dbReference type="EMBL" id="KAK8511005.1"/>
    </source>
</evidence>